<dbReference type="EMBL" id="SJPH01000002">
    <property type="protein sequence ID" value="TWT47523.1"/>
    <property type="molecule type" value="Genomic_DNA"/>
</dbReference>
<evidence type="ECO:0000256" key="1">
    <source>
        <dbReference type="SAM" id="SignalP"/>
    </source>
</evidence>
<proteinExistence type="predicted"/>
<gene>
    <name evidence="2" type="ORF">Pla111_11380</name>
</gene>
<keyword evidence="1" id="KW-0732">Signal</keyword>
<dbReference type="AlphaFoldDB" id="A0A5C5WBA5"/>
<sequence length="239" mass="24900" precursor="true">MRLLLAMGCALVLPCGVLSAAVFDLASATDLFVPTFRGNAHTTWVGWDTFDDGGTLSEVINDTTPDLGTDPGSFVTTSGEDHLSGSGNYYSGGTPVAETVTFATHAGVDGFTTVIVQAMTLFGGWGDVVQFGTIDGVAPILVLQSDNQRTSFGTTGGSLFVKYEIAGPITTPEFAITTSGFGSPTSFDQLVIDTLWSPTGYATDTAVATPEPASTIAALIAIVGFAVRPRRWSSPSLRR</sequence>
<evidence type="ECO:0000313" key="3">
    <source>
        <dbReference type="Proteomes" id="UP000318995"/>
    </source>
</evidence>
<accession>A0A5C5WBA5</accession>
<evidence type="ECO:0008006" key="4">
    <source>
        <dbReference type="Google" id="ProtNLM"/>
    </source>
</evidence>
<name>A0A5C5WBA5_9BACT</name>
<feature type="signal peptide" evidence="1">
    <location>
        <begin position="1"/>
        <end position="20"/>
    </location>
</feature>
<organism evidence="2 3">
    <name type="scientific">Botrimarina hoheduenensis</name>
    <dbReference type="NCBI Taxonomy" id="2528000"/>
    <lineage>
        <taxon>Bacteria</taxon>
        <taxon>Pseudomonadati</taxon>
        <taxon>Planctomycetota</taxon>
        <taxon>Planctomycetia</taxon>
        <taxon>Pirellulales</taxon>
        <taxon>Lacipirellulaceae</taxon>
        <taxon>Botrimarina</taxon>
    </lineage>
</organism>
<protein>
    <recommendedName>
        <fullName evidence="4">PEP-CTERM protein-sorting domain-containing protein</fullName>
    </recommendedName>
</protein>
<keyword evidence="3" id="KW-1185">Reference proteome</keyword>
<feature type="chain" id="PRO_5022669085" description="PEP-CTERM protein-sorting domain-containing protein" evidence="1">
    <location>
        <begin position="21"/>
        <end position="239"/>
    </location>
</feature>
<dbReference type="Proteomes" id="UP000318995">
    <property type="component" value="Unassembled WGS sequence"/>
</dbReference>
<comment type="caution">
    <text evidence="2">The sequence shown here is derived from an EMBL/GenBank/DDBJ whole genome shotgun (WGS) entry which is preliminary data.</text>
</comment>
<evidence type="ECO:0000313" key="2">
    <source>
        <dbReference type="EMBL" id="TWT47523.1"/>
    </source>
</evidence>
<reference evidence="2 3" key="1">
    <citation type="submission" date="2019-02" db="EMBL/GenBank/DDBJ databases">
        <title>Deep-cultivation of Planctomycetes and their phenomic and genomic characterization uncovers novel biology.</title>
        <authorList>
            <person name="Wiegand S."/>
            <person name="Jogler M."/>
            <person name="Boedeker C."/>
            <person name="Pinto D."/>
            <person name="Vollmers J."/>
            <person name="Rivas-Marin E."/>
            <person name="Kohn T."/>
            <person name="Peeters S.H."/>
            <person name="Heuer A."/>
            <person name="Rast P."/>
            <person name="Oberbeckmann S."/>
            <person name="Bunk B."/>
            <person name="Jeske O."/>
            <person name="Meyerdierks A."/>
            <person name="Storesund J.E."/>
            <person name="Kallscheuer N."/>
            <person name="Luecker S."/>
            <person name="Lage O.M."/>
            <person name="Pohl T."/>
            <person name="Merkel B.J."/>
            <person name="Hornburger P."/>
            <person name="Mueller R.-W."/>
            <person name="Bruemmer F."/>
            <person name="Labrenz M."/>
            <person name="Spormann A.M."/>
            <person name="Op Den Camp H."/>
            <person name="Overmann J."/>
            <person name="Amann R."/>
            <person name="Jetten M.S.M."/>
            <person name="Mascher T."/>
            <person name="Medema M.H."/>
            <person name="Devos D.P."/>
            <person name="Kaster A.-K."/>
            <person name="Ovreas L."/>
            <person name="Rohde M."/>
            <person name="Galperin M.Y."/>
            <person name="Jogler C."/>
        </authorList>
    </citation>
    <scope>NUCLEOTIDE SEQUENCE [LARGE SCALE GENOMIC DNA]</scope>
    <source>
        <strain evidence="2 3">Pla111</strain>
    </source>
</reference>